<gene>
    <name evidence="1" type="ORF">PROFUN_15991</name>
</gene>
<keyword evidence="2" id="KW-1185">Reference proteome</keyword>
<evidence type="ECO:0000313" key="2">
    <source>
        <dbReference type="Proteomes" id="UP000241769"/>
    </source>
</evidence>
<comment type="caution">
    <text evidence="1">The sequence shown here is derived from an EMBL/GenBank/DDBJ whole genome shotgun (WGS) entry which is preliminary data.</text>
</comment>
<dbReference type="EMBL" id="MDYQ01000423">
    <property type="protein sequence ID" value="PRP74958.1"/>
    <property type="molecule type" value="Genomic_DNA"/>
</dbReference>
<evidence type="ECO:0000313" key="1">
    <source>
        <dbReference type="EMBL" id="PRP74958.1"/>
    </source>
</evidence>
<accession>A0A2P6MTC4</accession>
<sequence>MVQFTYGYTTAHILDCRVQSYQLASNGLVAPNRLMVLILSTWLLPNYSLMSTRLL</sequence>
<reference evidence="1 2" key="1">
    <citation type="journal article" date="2018" name="Genome Biol. Evol.">
        <title>Multiple Roots of Fruiting Body Formation in Amoebozoa.</title>
        <authorList>
            <person name="Hillmann F."/>
            <person name="Forbes G."/>
            <person name="Novohradska S."/>
            <person name="Ferling I."/>
            <person name="Riege K."/>
            <person name="Groth M."/>
            <person name="Westermann M."/>
            <person name="Marz M."/>
            <person name="Spaller T."/>
            <person name="Winckler T."/>
            <person name="Schaap P."/>
            <person name="Glockner G."/>
        </authorList>
    </citation>
    <scope>NUCLEOTIDE SEQUENCE [LARGE SCALE GENOMIC DNA]</scope>
    <source>
        <strain evidence="1 2">Jena</strain>
    </source>
</reference>
<protein>
    <submittedName>
        <fullName evidence="1">Uncharacterized protein</fullName>
    </submittedName>
</protein>
<dbReference type="InParanoid" id="A0A2P6MTC4"/>
<name>A0A2P6MTC4_9EUKA</name>
<organism evidence="1 2">
    <name type="scientific">Planoprotostelium fungivorum</name>
    <dbReference type="NCBI Taxonomy" id="1890364"/>
    <lineage>
        <taxon>Eukaryota</taxon>
        <taxon>Amoebozoa</taxon>
        <taxon>Evosea</taxon>
        <taxon>Variosea</taxon>
        <taxon>Cavosteliida</taxon>
        <taxon>Cavosteliaceae</taxon>
        <taxon>Planoprotostelium</taxon>
    </lineage>
</organism>
<dbReference type="Proteomes" id="UP000241769">
    <property type="component" value="Unassembled WGS sequence"/>
</dbReference>
<proteinExistence type="predicted"/>
<dbReference type="AlphaFoldDB" id="A0A2P6MTC4"/>